<organism evidence="1 2">
    <name type="scientific">Methylobacterium persicinum</name>
    <dbReference type="NCBI Taxonomy" id="374426"/>
    <lineage>
        <taxon>Bacteria</taxon>
        <taxon>Pseudomonadati</taxon>
        <taxon>Pseudomonadota</taxon>
        <taxon>Alphaproteobacteria</taxon>
        <taxon>Hyphomicrobiales</taxon>
        <taxon>Methylobacteriaceae</taxon>
        <taxon>Methylobacterium</taxon>
    </lineage>
</organism>
<evidence type="ECO:0000313" key="1">
    <source>
        <dbReference type="EMBL" id="MDQ0440540.1"/>
    </source>
</evidence>
<proteinExistence type="predicted"/>
<name>A0ABU0HDZ7_9HYPH</name>
<sequence length="158" mass="16063">MGFDRHIVRSIAAMILAIIAYVAPSAVEAHEGHVPCGHHGRAASRAPTASPSAANLGPATPSRIAEVSVTLLAGPRLHAKASRSTTSLGALDPDRGCCACGCKRCCCGTVLCCTFGIVAGPACLAIPLSRAAVLIPQDLAGRVAIGPEALRRPPRILA</sequence>
<gene>
    <name evidence="1" type="ORF">QO016_000017</name>
</gene>
<keyword evidence="2" id="KW-1185">Reference proteome</keyword>
<accession>A0ABU0HDZ7</accession>
<dbReference type="Proteomes" id="UP001236369">
    <property type="component" value="Unassembled WGS sequence"/>
</dbReference>
<comment type="caution">
    <text evidence="1">The sequence shown here is derived from an EMBL/GenBank/DDBJ whole genome shotgun (WGS) entry which is preliminary data.</text>
</comment>
<protein>
    <submittedName>
        <fullName evidence="1">Uncharacterized protein</fullName>
    </submittedName>
</protein>
<evidence type="ECO:0000313" key="2">
    <source>
        <dbReference type="Proteomes" id="UP001236369"/>
    </source>
</evidence>
<reference evidence="1 2" key="1">
    <citation type="submission" date="2023-07" db="EMBL/GenBank/DDBJ databases">
        <title>Genomic Encyclopedia of Type Strains, Phase IV (KMG-IV): sequencing the most valuable type-strain genomes for metagenomic binning, comparative biology and taxonomic classification.</title>
        <authorList>
            <person name="Goeker M."/>
        </authorList>
    </citation>
    <scope>NUCLEOTIDE SEQUENCE [LARGE SCALE GENOMIC DNA]</scope>
    <source>
        <strain evidence="1 2">DSM 19562</strain>
    </source>
</reference>
<dbReference type="EMBL" id="JAUSVV010000001">
    <property type="protein sequence ID" value="MDQ0440540.1"/>
    <property type="molecule type" value="Genomic_DNA"/>
</dbReference>